<evidence type="ECO:0000256" key="1">
    <source>
        <dbReference type="SAM" id="MobiDB-lite"/>
    </source>
</evidence>
<evidence type="ECO:0000313" key="3">
    <source>
        <dbReference type="Proteomes" id="UP000318017"/>
    </source>
</evidence>
<keyword evidence="3" id="KW-1185">Reference proteome</keyword>
<sequence length="154" mass="16767">MSPVLPGSIWLQVLGRGFLSVQASRHHLNSRTTAIKNCGVRTVSSPNRQAARLTVNRHGSARPPLDCSPQIAHHGFLLFDEPIFEQAEEDAGRRSSSARRVIPRSNALMYQSYGGVLAAAVRERRTASILSTSSPAMKPERDPAFADGLKPPLD</sequence>
<dbReference type="AlphaFoldDB" id="A0A518G839"/>
<dbReference type="Proteomes" id="UP000318017">
    <property type="component" value="Chromosome"/>
</dbReference>
<dbReference type="EMBL" id="CP036298">
    <property type="protein sequence ID" value="QDV24749.1"/>
    <property type="molecule type" value="Genomic_DNA"/>
</dbReference>
<name>A0A518G839_9BACT</name>
<organism evidence="2 3">
    <name type="scientific">Aureliella helgolandensis</name>
    <dbReference type="NCBI Taxonomy" id="2527968"/>
    <lineage>
        <taxon>Bacteria</taxon>
        <taxon>Pseudomonadati</taxon>
        <taxon>Planctomycetota</taxon>
        <taxon>Planctomycetia</taxon>
        <taxon>Pirellulales</taxon>
        <taxon>Pirellulaceae</taxon>
        <taxon>Aureliella</taxon>
    </lineage>
</organism>
<reference evidence="2 3" key="1">
    <citation type="submission" date="2019-02" db="EMBL/GenBank/DDBJ databases">
        <title>Deep-cultivation of Planctomycetes and their phenomic and genomic characterization uncovers novel biology.</title>
        <authorList>
            <person name="Wiegand S."/>
            <person name="Jogler M."/>
            <person name="Boedeker C."/>
            <person name="Pinto D."/>
            <person name="Vollmers J."/>
            <person name="Rivas-Marin E."/>
            <person name="Kohn T."/>
            <person name="Peeters S.H."/>
            <person name="Heuer A."/>
            <person name="Rast P."/>
            <person name="Oberbeckmann S."/>
            <person name="Bunk B."/>
            <person name="Jeske O."/>
            <person name="Meyerdierks A."/>
            <person name="Storesund J.E."/>
            <person name="Kallscheuer N."/>
            <person name="Luecker S."/>
            <person name="Lage O.M."/>
            <person name="Pohl T."/>
            <person name="Merkel B.J."/>
            <person name="Hornburger P."/>
            <person name="Mueller R.-W."/>
            <person name="Bruemmer F."/>
            <person name="Labrenz M."/>
            <person name="Spormann A.M."/>
            <person name="Op den Camp H."/>
            <person name="Overmann J."/>
            <person name="Amann R."/>
            <person name="Jetten M.S.M."/>
            <person name="Mascher T."/>
            <person name="Medema M.H."/>
            <person name="Devos D.P."/>
            <person name="Kaster A.-K."/>
            <person name="Ovreas L."/>
            <person name="Rohde M."/>
            <person name="Galperin M.Y."/>
            <person name="Jogler C."/>
        </authorList>
    </citation>
    <scope>NUCLEOTIDE SEQUENCE [LARGE SCALE GENOMIC DNA]</scope>
    <source>
        <strain evidence="2 3">Q31a</strain>
    </source>
</reference>
<accession>A0A518G839</accession>
<feature type="region of interest" description="Disordered" evidence="1">
    <location>
        <begin position="129"/>
        <end position="154"/>
    </location>
</feature>
<gene>
    <name evidence="2" type="ORF">Q31a_30700</name>
</gene>
<proteinExistence type="predicted"/>
<evidence type="ECO:0000313" key="2">
    <source>
        <dbReference type="EMBL" id="QDV24749.1"/>
    </source>
</evidence>
<dbReference type="KEGG" id="ahel:Q31a_30700"/>
<protein>
    <submittedName>
        <fullName evidence="2">Uncharacterized protein</fullName>
    </submittedName>
</protein>